<dbReference type="EMBL" id="JAGYWB010000015">
    <property type="protein sequence ID" value="KAI0497307.1"/>
    <property type="molecule type" value="Genomic_DNA"/>
</dbReference>
<proteinExistence type="predicted"/>
<organism evidence="2 3">
    <name type="scientific">Dendrobium nobile</name>
    <name type="common">Orchid</name>
    <dbReference type="NCBI Taxonomy" id="94219"/>
    <lineage>
        <taxon>Eukaryota</taxon>
        <taxon>Viridiplantae</taxon>
        <taxon>Streptophyta</taxon>
        <taxon>Embryophyta</taxon>
        <taxon>Tracheophyta</taxon>
        <taxon>Spermatophyta</taxon>
        <taxon>Magnoliopsida</taxon>
        <taxon>Liliopsida</taxon>
        <taxon>Asparagales</taxon>
        <taxon>Orchidaceae</taxon>
        <taxon>Epidendroideae</taxon>
        <taxon>Malaxideae</taxon>
        <taxon>Dendrobiinae</taxon>
        <taxon>Dendrobium</taxon>
    </lineage>
</organism>
<dbReference type="InterPro" id="IPR054722">
    <property type="entry name" value="PolX-like_BBD"/>
</dbReference>
<feature type="domain" description="Retrovirus-related Pol polyprotein from transposon TNT 1-94-like beta-barrel" evidence="1">
    <location>
        <begin position="2"/>
        <end position="78"/>
    </location>
</feature>
<accession>A0A8T3AM43</accession>
<dbReference type="AlphaFoldDB" id="A0A8T3AM43"/>
<protein>
    <recommendedName>
        <fullName evidence="1">Retrovirus-related Pol polyprotein from transposon TNT 1-94-like beta-barrel domain-containing protein</fullName>
    </recommendedName>
</protein>
<dbReference type="OrthoDB" id="906313at2759"/>
<reference evidence="2" key="1">
    <citation type="journal article" date="2022" name="Front. Genet.">
        <title>Chromosome-Scale Assembly of the Dendrobium nobile Genome Provides Insights Into the Molecular Mechanism of the Biosynthesis of the Medicinal Active Ingredient of Dendrobium.</title>
        <authorList>
            <person name="Xu Q."/>
            <person name="Niu S.-C."/>
            <person name="Li K.-L."/>
            <person name="Zheng P.-J."/>
            <person name="Zhang X.-J."/>
            <person name="Jia Y."/>
            <person name="Liu Y."/>
            <person name="Niu Y.-X."/>
            <person name="Yu L.-H."/>
            <person name="Chen D.-F."/>
            <person name="Zhang G.-Q."/>
        </authorList>
    </citation>
    <scope>NUCLEOTIDE SEQUENCE</scope>
    <source>
        <tissue evidence="2">Leaf</tissue>
    </source>
</reference>
<keyword evidence="3" id="KW-1185">Reference proteome</keyword>
<dbReference type="Proteomes" id="UP000829196">
    <property type="component" value="Unassembled WGS sequence"/>
</dbReference>
<evidence type="ECO:0000313" key="3">
    <source>
        <dbReference type="Proteomes" id="UP000829196"/>
    </source>
</evidence>
<name>A0A8T3AM43_DENNO</name>
<sequence>MWYLDSGCSQHMTGDVNQFNSLEAIVGDKVALGDNTTRKVLGTGIIRHSKNLLIENILLVEGLKYNLLSISQLYDKGFIIKFLANTCIISLNNNIVLQGK</sequence>
<gene>
    <name evidence="2" type="ORF">KFK09_020530</name>
</gene>
<dbReference type="Pfam" id="PF22936">
    <property type="entry name" value="Pol_BBD"/>
    <property type="match status" value="1"/>
</dbReference>
<evidence type="ECO:0000259" key="1">
    <source>
        <dbReference type="Pfam" id="PF22936"/>
    </source>
</evidence>
<comment type="caution">
    <text evidence="2">The sequence shown here is derived from an EMBL/GenBank/DDBJ whole genome shotgun (WGS) entry which is preliminary data.</text>
</comment>
<evidence type="ECO:0000313" key="2">
    <source>
        <dbReference type="EMBL" id="KAI0497307.1"/>
    </source>
</evidence>